<protein>
    <submittedName>
        <fullName evidence="2">Uncharacterized protein</fullName>
    </submittedName>
</protein>
<name>D4ZDI0_SHEVD</name>
<evidence type="ECO:0000313" key="3">
    <source>
        <dbReference type="Proteomes" id="UP000002350"/>
    </source>
</evidence>
<sequence>MKLATSSKDIETIYSSFNIKKHHYIEISENENYQDVKQKWLSLSTMKNTYTSNKIDTQEQDINKTQDNHQQHAINNPIQA</sequence>
<feature type="region of interest" description="Disordered" evidence="1">
    <location>
        <begin position="55"/>
        <end position="80"/>
    </location>
</feature>
<reference evidence="3" key="1">
    <citation type="journal article" date="2010" name="Mol. Biosyst.">
        <title>Complete genome sequence and comparative analysis of Shewanella violacea, a psychrophilic and piezophilic bacterium from deep sea floor sediments.</title>
        <authorList>
            <person name="Aono E."/>
            <person name="Baba T."/>
            <person name="Ara T."/>
            <person name="Nishi T."/>
            <person name="Nakamichi T."/>
            <person name="Inamoto E."/>
            <person name="Toyonaga H."/>
            <person name="Hasegawa M."/>
            <person name="Takai Y."/>
            <person name="Okumura Y."/>
            <person name="Baba M."/>
            <person name="Tomita M."/>
            <person name="Kato C."/>
            <person name="Oshima T."/>
            <person name="Nakasone K."/>
            <person name="Mori H."/>
        </authorList>
    </citation>
    <scope>NUCLEOTIDE SEQUENCE [LARGE SCALE GENOMIC DNA]</scope>
    <source>
        <strain evidence="3">JCM 10179 / CIP 106290 / LMG 19151 / DSS12</strain>
    </source>
</reference>
<dbReference type="EMBL" id="AP011177">
    <property type="protein sequence ID" value="BAJ00102.1"/>
    <property type="molecule type" value="Genomic_DNA"/>
</dbReference>
<accession>D4ZDI0</accession>
<keyword evidence="3" id="KW-1185">Reference proteome</keyword>
<evidence type="ECO:0000313" key="2">
    <source>
        <dbReference type="EMBL" id="BAJ00102.1"/>
    </source>
</evidence>
<dbReference type="Proteomes" id="UP000002350">
    <property type="component" value="Chromosome"/>
</dbReference>
<feature type="compositionally biased region" description="Polar residues" evidence="1">
    <location>
        <begin position="71"/>
        <end position="80"/>
    </location>
</feature>
<dbReference type="HOGENOM" id="CLU_2587792_0_0_6"/>
<dbReference type="AlphaFoldDB" id="D4ZDI0"/>
<gene>
    <name evidence="2" type="ordered locus">SVI_0131</name>
</gene>
<feature type="compositionally biased region" description="Basic and acidic residues" evidence="1">
    <location>
        <begin position="61"/>
        <end position="70"/>
    </location>
</feature>
<evidence type="ECO:0000256" key="1">
    <source>
        <dbReference type="SAM" id="MobiDB-lite"/>
    </source>
</evidence>
<proteinExistence type="predicted"/>
<dbReference type="KEGG" id="svo:SVI_0131"/>
<dbReference type="STRING" id="637905.SVI_0131"/>
<organism evidence="2 3">
    <name type="scientific">Shewanella violacea (strain JCM 10179 / CIP 106290 / LMG 19151 / DSS12)</name>
    <dbReference type="NCBI Taxonomy" id="637905"/>
    <lineage>
        <taxon>Bacteria</taxon>
        <taxon>Pseudomonadati</taxon>
        <taxon>Pseudomonadota</taxon>
        <taxon>Gammaproteobacteria</taxon>
        <taxon>Alteromonadales</taxon>
        <taxon>Shewanellaceae</taxon>
        <taxon>Shewanella</taxon>
    </lineage>
</organism>